<accession>A0ABQ3Y0L2</accession>
<dbReference type="RefSeq" id="WP_203761317.1">
    <property type="nucleotide sequence ID" value="NZ_BAAABO010000029.1"/>
</dbReference>
<proteinExistence type="predicted"/>
<gene>
    <name evidence="1" type="ORF">Ade02nite_20360</name>
</gene>
<evidence type="ECO:0000313" key="1">
    <source>
        <dbReference type="EMBL" id="GID73395.1"/>
    </source>
</evidence>
<name>A0ABQ3Y0L2_9ACTN</name>
<dbReference type="EMBL" id="BOMI01000033">
    <property type="protein sequence ID" value="GID73395.1"/>
    <property type="molecule type" value="Genomic_DNA"/>
</dbReference>
<organism evidence="1 2">
    <name type="scientific">Paractinoplanes deccanensis</name>
    <dbReference type="NCBI Taxonomy" id="113561"/>
    <lineage>
        <taxon>Bacteria</taxon>
        <taxon>Bacillati</taxon>
        <taxon>Actinomycetota</taxon>
        <taxon>Actinomycetes</taxon>
        <taxon>Micromonosporales</taxon>
        <taxon>Micromonosporaceae</taxon>
        <taxon>Paractinoplanes</taxon>
    </lineage>
</organism>
<evidence type="ECO:0000313" key="2">
    <source>
        <dbReference type="Proteomes" id="UP000609879"/>
    </source>
</evidence>
<keyword evidence="2" id="KW-1185">Reference proteome</keyword>
<dbReference type="Proteomes" id="UP000609879">
    <property type="component" value="Unassembled WGS sequence"/>
</dbReference>
<sequence>MREIHLRPADLMSARNGETVVVRAADWSSGAAQRTINIPDGSTAETPDQRTRDLVREVLENNPHIDRSLIDATTVAQIVGILDWQGTPVPAGQILGTLMGR</sequence>
<reference evidence="1 2" key="1">
    <citation type="submission" date="2021-01" db="EMBL/GenBank/DDBJ databases">
        <title>Whole genome shotgun sequence of Actinoplanes deccanensis NBRC 13994.</title>
        <authorList>
            <person name="Komaki H."/>
            <person name="Tamura T."/>
        </authorList>
    </citation>
    <scope>NUCLEOTIDE SEQUENCE [LARGE SCALE GENOMIC DNA]</scope>
    <source>
        <strain evidence="1 2">NBRC 13994</strain>
    </source>
</reference>
<comment type="caution">
    <text evidence="1">The sequence shown here is derived from an EMBL/GenBank/DDBJ whole genome shotgun (WGS) entry which is preliminary data.</text>
</comment>
<protein>
    <submittedName>
        <fullName evidence="1">Uncharacterized protein</fullName>
    </submittedName>
</protein>